<comment type="similarity">
    <text evidence="3">Belongs to the iron/ascorbate-dependent oxidoreductase family.</text>
</comment>
<evidence type="ECO:0000313" key="6">
    <source>
        <dbReference type="Proteomes" id="UP001058974"/>
    </source>
</evidence>
<comment type="caution">
    <text evidence="5">The sequence shown here is derived from an EMBL/GenBank/DDBJ whole genome shotgun (WGS) entry which is preliminary data.</text>
</comment>
<evidence type="ECO:0000313" key="5">
    <source>
        <dbReference type="EMBL" id="KAI5412191.1"/>
    </source>
</evidence>
<keyword evidence="6" id="KW-1185">Reference proteome</keyword>
<dbReference type="AlphaFoldDB" id="A0A9D5ALY5"/>
<dbReference type="Pfam" id="PF03171">
    <property type="entry name" value="2OG-FeII_Oxy"/>
    <property type="match status" value="1"/>
</dbReference>
<name>A0A9D5ALY5_PEA</name>
<dbReference type="InterPro" id="IPR026992">
    <property type="entry name" value="DIOX_N"/>
</dbReference>
<dbReference type="Gramene" id="Psat05G0702600-T1">
    <property type="protein sequence ID" value="KAI5412191.1"/>
    <property type="gene ID" value="KIW84_057026"/>
</dbReference>
<keyword evidence="2 3" id="KW-0408">Iron</keyword>
<evidence type="ECO:0000259" key="4">
    <source>
        <dbReference type="PROSITE" id="PS51471"/>
    </source>
</evidence>
<dbReference type="PANTHER" id="PTHR47990">
    <property type="entry name" value="2-OXOGLUTARATE (2OG) AND FE(II)-DEPENDENT OXYGENASE SUPERFAMILY PROTEIN-RELATED"/>
    <property type="match status" value="1"/>
</dbReference>
<evidence type="ECO:0000256" key="1">
    <source>
        <dbReference type="ARBA" id="ARBA00022723"/>
    </source>
</evidence>
<reference evidence="5 6" key="1">
    <citation type="journal article" date="2022" name="Nat. Genet.">
        <title>Improved pea reference genome and pan-genome highlight genomic features and evolutionary characteristics.</title>
        <authorList>
            <person name="Yang T."/>
            <person name="Liu R."/>
            <person name="Luo Y."/>
            <person name="Hu S."/>
            <person name="Wang D."/>
            <person name="Wang C."/>
            <person name="Pandey M.K."/>
            <person name="Ge S."/>
            <person name="Xu Q."/>
            <person name="Li N."/>
            <person name="Li G."/>
            <person name="Huang Y."/>
            <person name="Saxena R.K."/>
            <person name="Ji Y."/>
            <person name="Li M."/>
            <person name="Yan X."/>
            <person name="He Y."/>
            <person name="Liu Y."/>
            <person name="Wang X."/>
            <person name="Xiang C."/>
            <person name="Varshney R.K."/>
            <person name="Ding H."/>
            <person name="Gao S."/>
            <person name="Zong X."/>
        </authorList>
    </citation>
    <scope>NUCLEOTIDE SEQUENCE [LARGE SCALE GENOMIC DNA]</scope>
    <source>
        <strain evidence="5 6">cv. Zhongwan 6</strain>
    </source>
</reference>
<organism evidence="5 6">
    <name type="scientific">Pisum sativum</name>
    <name type="common">Garden pea</name>
    <name type="synonym">Lathyrus oleraceus</name>
    <dbReference type="NCBI Taxonomy" id="3888"/>
    <lineage>
        <taxon>Eukaryota</taxon>
        <taxon>Viridiplantae</taxon>
        <taxon>Streptophyta</taxon>
        <taxon>Embryophyta</taxon>
        <taxon>Tracheophyta</taxon>
        <taxon>Spermatophyta</taxon>
        <taxon>Magnoliopsida</taxon>
        <taxon>eudicotyledons</taxon>
        <taxon>Gunneridae</taxon>
        <taxon>Pentapetalae</taxon>
        <taxon>rosids</taxon>
        <taxon>fabids</taxon>
        <taxon>Fabales</taxon>
        <taxon>Fabaceae</taxon>
        <taxon>Papilionoideae</taxon>
        <taxon>50 kb inversion clade</taxon>
        <taxon>NPAAA clade</taxon>
        <taxon>Hologalegina</taxon>
        <taxon>IRL clade</taxon>
        <taxon>Fabeae</taxon>
        <taxon>Lathyrus</taxon>
    </lineage>
</organism>
<sequence>MDYEPPFLNTYKTLLEKSLEEDTNLYSMVERSDDEQLPLIDLERLNNEEERDECMKEISEAASEWGFFQVINHGISNEIMEMMISEQKKLFHEPFVNKLSAETVFNLSPNTYRWGNPCATNLTQLPWLEAFHFSLTDIPNMEHHITLRAKTKALLQNSNPALAKIRSRLEAFATRIATLAENLVEILGIKVNMNSNHFQENYLPQSSFVRLNRYPPCPISSKVYGLLPHSDTSFITILYQDQIGGLQLLKDGKWVDVKPNPSALVVNIGDLFQALSNNVYKSIKHRVVAAEEEERFSTAFFYCPFNDAVIQSENKPALYKKFTLREYRQQTQQDVNQTGDKVGLSRFVL</sequence>
<dbReference type="PRINTS" id="PR00682">
    <property type="entry name" value="IPNSYNTHASE"/>
</dbReference>
<dbReference type="Proteomes" id="UP001058974">
    <property type="component" value="Chromosome 5"/>
</dbReference>
<dbReference type="GO" id="GO:0046872">
    <property type="term" value="F:metal ion binding"/>
    <property type="evidence" value="ECO:0007669"/>
    <property type="project" value="UniProtKB-KW"/>
</dbReference>
<dbReference type="PROSITE" id="PS51471">
    <property type="entry name" value="FE2OG_OXY"/>
    <property type="match status" value="1"/>
</dbReference>
<proteinExistence type="inferred from homology"/>
<dbReference type="InterPro" id="IPR050231">
    <property type="entry name" value="Iron_ascorbate_oxido_reductase"/>
</dbReference>
<gene>
    <name evidence="5" type="ORF">KIW84_057026</name>
</gene>
<keyword evidence="1 3" id="KW-0479">Metal-binding</keyword>
<evidence type="ECO:0000256" key="3">
    <source>
        <dbReference type="RuleBase" id="RU003682"/>
    </source>
</evidence>
<feature type="domain" description="Fe2OG dioxygenase" evidence="4">
    <location>
        <begin position="205"/>
        <end position="304"/>
    </location>
</feature>
<dbReference type="InterPro" id="IPR044861">
    <property type="entry name" value="IPNS-like_FE2OG_OXY"/>
</dbReference>
<protein>
    <recommendedName>
        <fullName evidence="4">Fe2OG dioxygenase domain-containing protein</fullName>
    </recommendedName>
</protein>
<dbReference type="SUPFAM" id="SSF51197">
    <property type="entry name" value="Clavaminate synthase-like"/>
    <property type="match status" value="1"/>
</dbReference>
<keyword evidence="3" id="KW-0560">Oxidoreductase</keyword>
<dbReference type="GO" id="GO:0016491">
    <property type="term" value="F:oxidoreductase activity"/>
    <property type="evidence" value="ECO:0007669"/>
    <property type="project" value="UniProtKB-KW"/>
</dbReference>
<dbReference type="EMBL" id="JAMSHJ010000005">
    <property type="protein sequence ID" value="KAI5412191.1"/>
    <property type="molecule type" value="Genomic_DNA"/>
</dbReference>
<dbReference type="InterPro" id="IPR005123">
    <property type="entry name" value="Oxoglu/Fe-dep_dioxygenase_dom"/>
</dbReference>
<dbReference type="Pfam" id="PF14226">
    <property type="entry name" value="DIOX_N"/>
    <property type="match status" value="1"/>
</dbReference>
<evidence type="ECO:0000256" key="2">
    <source>
        <dbReference type="ARBA" id="ARBA00023004"/>
    </source>
</evidence>
<accession>A0A9D5ALY5</accession>
<dbReference type="InterPro" id="IPR027443">
    <property type="entry name" value="IPNS-like_sf"/>
</dbReference>
<dbReference type="Gene3D" id="2.60.120.330">
    <property type="entry name" value="B-lactam Antibiotic, Isopenicillin N Synthase, Chain"/>
    <property type="match status" value="1"/>
</dbReference>